<evidence type="ECO:0000313" key="4">
    <source>
        <dbReference type="Proteomes" id="UP000295184"/>
    </source>
</evidence>
<dbReference type="RefSeq" id="WP_058962607.1">
    <property type="nucleotide sequence ID" value="NZ_CABKVM010000010.1"/>
</dbReference>
<name>A0A4R1QJK6_9FIRM</name>
<dbReference type="OrthoDB" id="9808744at2"/>
<keyword evidence="2" id="KW-1277">Toxin-antitoxin system</keyword>
<dbReference type="EMBL" id="SLUM01000026">
    <property type="protein sequence ID" value="TCL53849.1"/>
    <property type="molecule type" value="Genomic_DNA"/>
</dbReference>
<proteinExistence type="inferred from homology"/>
<dbReference type="PANTHER" id="PTHR33988:SF3">
    <property type="entry name" value="ENDORIBONUCLEASE TOXIN CHPB-RELATED"/>
    <property type="match status" value="1"/>
</dbReference>
<comment type="caution">
    <text evidence="3">The sequence shown here is derived from an EMBL/GenBank/DDBJ whole genome shotgun (WGS) entry which is preliminary data.</text>
</comment>
<dbReference type="Gene3D" id="2.30.30.110">
    <property type="match status" value="1"/>
</dbReference>
<dbReference type="GO" id="GO:0004521">
    <property type="term" value="F:RNA endonuclease activity"/>
    <property type="evidence" value="ECO:0007669"/>
    <property type="project" value="TreeGrafter"/>
</dbReference>
<sequence>MVTQGSIIKINFCPQVGCETAGYRPAVVISNEIFNQKSRLSIVCPITNTVNNFPLHIPLDDRTKTTGVIMCEHVKSLDLRKRTYHVVEQLPDDILRQVISVVSAEIAWGYGLDR</sequence>
<accession>A0A4R1QJK6</accession>
<dbReference type="InterPro" id="IPR003477">
    <property type="entry name" value="PemK-like"/>
</dbReference>
<dbReference type="SUPFAM" id="SSF50118">
    <property type="entry name" value="Cell growth inhibitor/plasmid maintenance toxic component"/>
    <property type="match status" value="1"/>
</dbReference>
<dbReference type="AlphaFoldDB" id="A0A4R1QJK6"/>
<dbReference type="InterPro" id="IPR011067">
    <property type="entry name" value="Plasmid_toxin/cell-grow_inhib"/>
</dbReference>
<dbReference type="Proteomes" id="UP000295184">
    <property type="component" value="Unassembled WGS sequence"/>
</dbReference>
<evidence type="ECO:0000313" key="3">
    <source>
        <dbReference type="EMBL" id="TCL53849.1"/>
    </source>
</evidence>
<dbReference type="STRING" id="1650663.GCA_001486665_00063"/>
<organism evidence="3 4">
    <name type="scientific">Allofournierella massiliensis</name>
    <dbReference type="NCBI Taxonomy" id="1650663"/>
    <lineage>
        <taxon>Bacteria</taxon>
        <taxon>Bacillati</taxon>
        <taxon>Bacillota</taxon>
        <taxon>Clostridia</taxon>
        <taxon>Eubacteriales</taxon>
        <taxon>Oscillospiraceae</taxon>
        <taxon>Allofournierella</taxon>
    </lineage>
</organism>
<dbReference type="GO" id="GO:0003677">
    <property type="term" value="F:DNA binding"/>
    <property type="evidence" value="ECO:0007669"/>
    <property type="project" value="InterPro"/>
</dbReference>
<dbReference type="PANTHER" id="PTHR33988">
    <property type="entry name" value="ENDORIBONUCLEASE MAZF-RELATED"/>
    <property type="match status" value="1"/>
</dbReference>
<dbReference type="GO" id="GO:0016075">
    <property type="term" value="P:rRNA catabolic process"/>
    <property type="evidence" value="ECO:0007669"/>
    <property type="project" value="TreeGrafter"/>
</dbReference>
<evidence type="ECO:0000256" key="1">
    <source>
        <dbReference type="ARBA" id="ARBA00007521"/>
    </source>
</evidence>
<dbReference type="GO" id="GO:0006402">
    <property type="term" value="P:mRNA catabolic process"/>
    <property type="evidence" value="ECO:0007669"/>
    <property type="project" value="TreeGrafter"/>
</dbReference>
<comment type="similarity">
    <text evidence="1">Belongs to the PemK/MazF family.</text>
</comment>
<gene>
    <name evidence="3" type="ORF">EDD77_12622</name>
</gene>
<evidence type="ECO:0000256" key="2">
    <source>
        <dbReference type="ARBA" id="ARBA00022649"/>
    </source>
</evidence>
<protein>
    <submittedName>
        <fullName evidence="3">mRNA interferase MazF</fullName>
    </submittedName>
</protein>
<dbReference type="Pfam" id="PF02452">
    <property type="entry name" value="PemK_toxin"/>
    <property type="match status" value="1"/>
</dbReference>
<reference evidence="3 4" key="1">
    <citation type="submission" date="2019-03" db="EMBL/GenBank/DDBJ databases">
        <title>Genomic Encyclopedia of Type Strains, Phase IV (KMG-IV): sequencing the most valuable type-strain genomes for metagenomic binning, comparative biology and taxonomic classification.</title>
        <authorList>
            <person name="Goeker M."/>
        </authorList>
    </citation>
    <scope>NUCLEOTIDE SEQUENCE [LARGE SCALE GENOMIC DNA]</scope>
    <source>
        <strain evidence="3 4">DSM 100451</strain>
    </source>
</reference>